<feature type="domain" description="PKS/mFAS DH" evidence="12">
    <location>
        <begin position="1094"/>
        <end position="1373"/>
    </location>
</feature>
<keyword evidence="4" id="KW-0808">Transferase</keyword>
<dbReference type="Gene3D" id="3.10.129.110">
    <property type="entry name" value="Polyketide synthase dehydratase"/>
    <property type="match status" value="3"/>
</dbReference>
<evidence type="ECO:0000256" key="7">
    <source>
        <dbReference type="ARBA" id="ARBA00023315"/>
    </source>
</evidence>
<evidence type="ECO:0000256" key="6">
    <source>
        <dbReference type="ARBA" id="ARBA00023268"/>
    </source>
</evidence>
<dbReference type="Gene3D" id="3.40.50.720">
    <property type="entry name" value="NAD(P)-binding Rossmann-like Domain"/>
    <property type="match status" value="3"/>
</dbReference>
<dbReference type="PROSITE" id="PS00012">
    <property type="entry name" value="PHOSPHOPANTETHEINE"/>
    <property type="match status" value="2"/>
</dbReference>
<dbReference type="PROSITE" id="PS52019">
    <property type="entry name" value="PKS_MFAS_DH"/>
    <property type="match status" value="3"/>
</dbReference>
<evidence type="ECO:0000256" key="5">
    <source>
        <dbReference type="ARBA" id="ARBA00023194"/>
    </source>
</evidence>
<dbReference type="InterPro" id="IPR020807">
    <property type="entry name" value="PKS_DH"/>
</dbReference>
<feature type="domain" description="PKS/mFAS DH" evidence="12">
    <location>
        <begin position="4677"/>
        <end position="4968"/>
    </location>
</feature>
<dbReference type="InterPro" id="IPR049552">
    <property type="entry name" value="PKS_DH_N"/>
</dbReference>
<dbReference type="InterPro" id="IPR049551">
    <property type="entry name" value="PKS_DH_C"/>
</dbReference>
<dbReference type="PANTHER" id="PTHR43775">
    <property type="entry name" value="FATTY ACID SYNTHASE"/>
    <property type="match status" value="1"/>
</dbReference>
<feature type="domain" description="Ketosynthase family 3 (KS3)" evidence="11">
    <location>
        <begin position="1981"/>
        <end position="2407"/>
    </location>
</feature>
<dbReference type="Pfam" id="PF02801">
    <property type="entry name" value="Ketoacyl-synt_C"/>
    <property type="match status" value="3"/>
</dbReference>
<dbReference type="SMART" id="SM01294">
    <property type="entry name" value="PKS_PP_betabranch"/>
    <property type="match status" value="3"/>
</dbReference>
<sequence>MTEPGSLSPSADPANRPHADTGDRSELARRLGTLPVAEQTRQLTDLICREAVAVLRRLRPDEKRLAVDARRPFREQGLDSLGLVALHTGVNTATGLALPPTVCFDHPTPALLAEHLRTEALGLPVESALPETGPVAHDDDPVVIIAAACRFPGGVTSPELLWQLLQDGGEVLGEFPRDRGWDIDGMYDPDPQAQGKSYVRHGGFLADATDFDADFFGISPREALAMDPQQRLVMETTWEVLERAGIDPHRLRGTRTGVFVGAEVHEYGVRVHEAPDGLDGYLMTGNAPSLASGRVAYTFGFEGPAITVDTACSGSIVSLHLAAQALRRGECSLAVVGGVTVMGSPGMFTAFSRQRGLAPDGRVKAFAAAADGTGFSEGIGLLAVERLSDARRNGHQVLAVVRGTAVNQDGASNGLTAPNGLSQQRLIRDALATAGLTAADVDAVDAHGTGTTLGDPIEAQALIATYGQGRPDGSPLWLGSVKSNLGHTQAAGGVASVIKMVLAMRHDVLPKTLHVDEPSPHIRWEGGDVRLLTEPVPWPAGDRPRRAAVSAFGISGTNAHVILEEPADEEDPTGPTGNAGTGPAESWDVETTGSLDAETTESPDEAANAAQDEETAADNGPATADPGLLPLVLSAHSEPALRAQADRLRAHLGEHPGIPLTHLGHSLATTRAALARRAVVTVADHTTLDSALRAIAEDTAHPDVVRGEGVTGRLAFLFTGQGSQRAAMGRELYERYPVFAEALDEAIGYLDLQLEHSLWDVLLADEGTGHAALLAQTQYAQTGLFALETALFRLLESWGLRPDYLAGHSLGELSAAHAAGVLSLEDAATLVGARARLMQELPGGGAMVAVQATEEEVTAALADTDPTLDLALAAVNGPRSVVLSGAEQPTLDLAARLAADGAKTKRLNVSHAFHSPLMEPMLDEFRRIARVLRYHAPSTPVVSNVTGRVATVDELCDPEYWVRHVRHAVRFADGIATLASAGVTTFLELGPDAVLTAMAQDTLTDTTESSTGDDIPAFHCLLRRGHDEQRQLLTAVAAVHIRGNDVDWGACSAPHGAPRVELPTYAFQRRRFWLTSGVTGGGDPAGLGQVAAHHPLLGAVVSRADDDGIILTGRVSLRSHPWLADHTISGVTLLPGTALVELAVRAGDQAGCDGVEELTLAAPLILPADGTGVALQIQVAAPDDHGRRAITFHSRPEDSADDEQWTLHADGLLAPLGAPAADGTGLTQWPPSGAEPVDITGLYADLAAQGYGYGPAFQGLNAVWRHDSEVYAEVALPEDVRDDAGSFALHPALLDAALHATDFTGDGPTDDTTRLPFAWHGVTLHAAGATAVRVRITATGDDSVSLHLADTTGAPVAAVDGYLVRAVSPGQLAAAAHRADTLKHLTWVQASAGAPGTTEHWAVAGPDPLDLAGTLSVPAHPALATATGADGDAPGIVLVTHRAESDATPLTATRGALSRLLDDLKVFLTGERFTGSRLVVVTEGAVAAAPDDAPPALETAPLWGLVRAAEAENPGRFVLVDTDGSVASAEVLSAALATLEPELALRDGAVSVPRLVAAGAAGDSAAVGGDAGGGGASPAVGGDVDAAGASAVVGGDVGAFGAGTVLVTGGTGGLGALVARHLVAEHGVRGLVLAGRRGAEAPGATELAAELRAAGASVELAACDTGDREALAALLAGMNPDHPLTGIVHCAGVIDDGLTESLTPERVDTVLRPKADGAWHLHELTRDLPLRQFVMFSSTAAFLDAAGQGNYAAANLFLDALAAHRQAAGLPATSLNWGLWTGEHGMGAGLDPAAVQRIADLGLTPLGARENLALLDLALHDTAAVSVPVRLNTRALQQRAATLPAVLRGLIRTPARRASADSGPGALSVEQSLAQHLAALPAPDRADALLGLVRNHVAAVLRHSDADAISPQRPFSDIGFDSLGAVELRNRLNSATGLRLPATLIFDYPNPKALAEHIGGKLVAVEPAVPRKPAVPRTPADEPIAIVSMACRYPGGVTSPEDLWDLVSQGRDAVSFFPDDRGWDTDALYDPRPGTSGKTSTREGGFLYDAADFDPEFFGISPREAQAMDPQQRLLLETAWEAFERAGIDPQSRHGSDAGVFAGVMYHDWSTRLTDVPEEVAGYLGNGGLASVVSGRVAYALGLEGPAVTVDTACSSSLVALHMALQGLRRGECSLALAGGVTVMSTPDTFIDMNRQRGLAGDGRCKSFAAAADGTGWGEGAGLLLLERLSDARRNGHPVLAVVRGSAVNQDGASNGLTAPNGPSQQRVIQRALHDARLTPDDIDAVDGHGTGTTLGDPIEAQSLLAVYGRRPEHTDPLWLGSIKSNMGHTQAAAGVAGIIKMVMAMRHGHLPKTLHVDHPSDKVDWSEGAVELLTEGRAWPRTGRPRRAAVSSFGISGTNAHVIIEQAPAAAPSPAAAVPAPAAGAVLPWPLSGATPQALRGQAEALLRRLDTLPHEDLATAGRTLATGRAALEHRAVVVGGTAEELASGLRALVDGSAGRGVVVGSVRTGKTAFLFTGQGAQRVGMGRELYEAFPVFAEAFDAVAAELDTDLSRPLREVVWGEDAAVLERTEFTQPALLAFETALFRLLESWGVRPDFLAGHSVGELTAAHVAGVLSLADAARLVAARARLMQALPAGGAMVAVQATEAEVLPHLSETVSVAAVNGPEAVVVSGVEADVLTLAAHFEGEGRRTSRLRVSHAFHSPLMEPMLEEFRAVVAGVEFAEPQLPVVSNVTGELASSGELCSAEYWVRHVREAVRFGDGVRALSQVGVSVFLEVGPDAVLTAMAQNALAADEETADAAPVFAALLRREHAEARELMLGLGRAHAHGTGLDWDSLYTALGARSGIVDLPTYAFQRGRYWLNATGGSAAGVGSAGLEPVDHPLLSAAVIVPDSDGVTLTGRISAGTHRWIADHEVLGNLLLPGTGFVELVVRAGDELGYGRVDELTLQAPLALPRRGAVLLRVTVGAMGSAAGDDAARVVTIHSRMEGADPHDWTLHATGALSATPAVPDFDLVQWPPPGAEPVPVDGAYQRLTGRGYSYGPTFQGLKAAWRSGEDVYAEVALPEGAATDAGRFGLHPALLDAAMHADLLDERGAADGATLLPFSWNGVTLHAAAATELRVHLRRLRGDELSALRVADASGQPVATVESLVSLPVSAAQLPAPVGATGALHRIDWRPLSTAGPVRVPPALAALGTAPAAGVPEYADLAALCSALDDGSPAPELVLLPVVVPVLGDGGLPDAVHATARQVLDALQQWLADERFAASRLVVITRDAAAVTAADVRTADAMALAPVWGLVRAAEAENPGRFVLVDTDGSVASAEVLSAALATLEPELALRDGAVSVPRLVAAGAAGDSAAVGGDAGGGGASPAVGADVDAAGASAVAGGDVGAFGAGTVLVTGGTGGLGALVARHLVAEHGVRGLVLAGRRGAEAPGATELAAELRAAGASVELAACDTGDREALAALLAEMDPDHPLTGIVHLAGFADNGLTGTLTAERLDSVLRPKADGAWHLHELTRDLPLRQFVMFSSAGGLVLAGGQGNYAAANVFLDALAVHRRAAGLPATSMAFGMWAVNTGLGGALDEADLDRMTRLGTPAVTADEGLALFSAALEAGREGGLPVVVPLPVDTTALAARTGEIPALLRDLVRRPSPTTRRTATAPAGTDPRLGGLLDGTPAERARTLLEMVRAEAATVLGHRGSDSVSPDRAFKDMGFGSLAAVEFRNALTGATGVRLPATLVFDHPNARAVAEFIGARLDGATRPATPAAPPAVPARTDDPIAIIGISCRFPGGVKSADDLWQLVAEGRSAITGFPADRGWDTDGLYDPEPGTPGKTYARDGGFLHDAADFDPEFFDIMPREALAMDPQQRLLLQGSWEVFERAGIAPDSLRGSRTGVYVGIMYHDYGTRPGAVPDDLSPYLGNGSAGSIASGRVAYALGLEGPAVTVDTACSSSLVALHSAIQALRSGDCDLAVAGGVTVMPTPDIFVDFSQQRGLAADGHCKAFASAADGTGWSEGLGLLLVERLSDARRNGHPVLAVVRGSAINQDGASNGLTAPNGPSQQRVIRQALATAGLTTADVDMVEGHGTGTRLGDPIEAQALLATYGQERPEDRPLWLGSVKSNIGHAQAAAGVSGIIKAVMALRHGQMPKTLHIDSPSDQVDWSAGAVELLTETREWPRTDRRPRRAAVSSFGLSGTNAHVILEQAPEPAAPRTPRPTEPATSATVTPVPFVLSAANAKSLAAQAERLRTYLTGRSSDLDLNDLGFSLATSRAVLEHRAVVLGGSLDELTTGLGALAEGREGPGVVRGVARGAGALGFLFTGQGAQRVGMGRELYEAFPVFAAAFDAVAAELDVHLSRPLRGVVWGEDAEVLARTEFTQPALFAFETALFRLLESWGVRPDFLAGHSVGELAAAHVAGVLSLADAARLVAARARLMQALPAAGAMVAVQATEAEVLPHLSDAVSVAAVNGPEAVVISGTEADVLAISSHFESEGRRTSRLRVSHAFHSPLMEPMLEEFRAVAAGVEFAEPQLPVVSNVTGELASSDELRSPEYWVRHVREAVRFGDGVRALSQAGVSVFIEVGPDAVLTAMAQNAVDEGEFVPGLRRKQGECEALVTALARLHTLGHGPDWAAFYEPTGARRVDLPTYAFERRAFWLTAAGTSVADASHLGQLATGHPLMTSVVVSPEGGGVVLTGRLSVTTHPWIADHDVLGTVLLPGTGYVELALRAAEEVGCDLIDELVIEALMPLPEDGGGVAVQVVVGASDEGGRRSLAVYSRVEDAPPQVEWTRHVSGYLATENREPVTPEAFDVGYRVWPPAGAEPVDVSSVYDYLTAQGYHYGPMFRGLKAVWRRDKEVFAEVALPDDARQEAAGYRMHPALLDAALSATDFLGGRKPQDVGASMLPFSWSGVSLHAGGAARFRVRINWTGSDEAVGSDAVKLELADEHGIPVATVESLVVRAVTPDRVSAAAAASTGTRHLESMYRMGWSQLPVGAHSDATVGRWAVLGDADLGLTADLGLSAGALPVHADLAALRAAVDAGTETPELVLYPVPGAARHDDPTEATHRTATQVLALIQDWLSDDRFADSRLMLVTHGGVLTETEPTAETRNDLTQAPVWGLVRSAQQEHGDRLTLVDLDGSATARRTLPAVASLREPEVAVRGSEVKVPRLARVSAAEGETSQVWGPAGTVLVTGGTGGLGAVLARHLVGAHGVRHLLLTSRRGADSPGAAALHDELAALGAHVTVTACDTADRDAVAALLAAIPAEQPLTAVVHAAGVMDNALVDALTADQITGVFRPKVDAAWHLHELTRDLGLKAFVLFSSVSGLAMGAGQGNYAAANRFLDALAAHRTAQGLPAVSLAWGLWATRTGLGGAGVDEDLEEQRMAAKGLPALSSAEALVLFDQSLGLAAPTLVPLRIDAGAMTTSGAVPAVFREVVQSATARPSRPAGGGRTGRATPRTRDTAPDPQSGGQSLEERLAALPDQERDRVLLDTVRTHVAAVRHDEPEAIDVGKGFTELGLDSLAAIELRNRLSSATGLRLPATLMFDYPNPTALAKFLLEELLPGIEALAPAASPGGVASATTTSATTASAGADEPADDIELRQRIGAIPVARLREAGLLDALLRLTSPDTANGDGSGSEADTDKGGDRSDAIKSMNVEDLVRAALGTDKS</sequence>
<dbReference type="SUPFAM" id="SSF53901">
    <property type="entry name" value="Thiolase-like"/>
    <property type="match status" value="3"/>
</dbReference>
<keyword evidence="3" id="KW-0597">Phosphoprotein</keyword>
<dbReference type="InterPro" id="IPR014030">
    <property type="entry name" value="Ketoacyl_synth_N"/>
</dbReference>
<feature type="domain" description="PKS/mFAS DH" evidence="12">
    <location>
        <begin position="2884"/>
        <end position="3164"/>
    </location>
</feature>
<gene>
    <name evidence="13" type="ORF">GUR47_28370</name>
</gene>
<evidence type="ECO:0000256" key="4">
    <source>
        <dbReference type="ARBA" id="ARBA00022679"/>
    </source>
</evidence>
<dbReference type="Gene3D" id="1.10.1200.10">
    <property type="entry name" value="ACP-like"/>
    <property type="match status" value="4"/>
</dbReference>
<dbReference type="SMART" id="SM00823">
    <property type="entry name" value="PKS_PP"/>
    <property type="match status" value="4"/>
</dbReference>
<proteinExistence type="predicted"/>
<evidence type="ECO:0000259" key="12">
    <source>
        <dbReference type="PROSITE" id="PS52019"/>
    </source>
</evidence>
<feature type="domain" description="Carrier" evidence="10">
    <location>
        <begin position="3683"/>
        <end position="3758"/>
    </location>
</feature>
<feature type="domain" description="Carrier" evidence="10">
    <location>
        <begin position="1887"/>
        <end position="1962"/>
    </location>
</feature>
<dbReference type="Pfam" id="PF22953">
    <property type="entry name" value="SpnB_Rossmann"/>
    <property type="match status" value="3"/>
</dbReference>
<dbReference type="InterPro" id="IPR006162">
    <property type="entry name" value="Ppantetheine_attach_site"/>
</dbReference>
<feature type="domain" description="Ketosynthase family 3 (KS3)" evidence="11">
    <location>
        <begin position="3778"/>
        <end position="4205"/>
    </location>
</feature>
<accession>A0A6B3QUF6</accession>
<dbReference type="SMART" id="SM00825">
    <property type="entry name" value="PKS_KS"/>
    <property type="match status" value="3"/>
</dbReference>
<feature type="compositionally biased region" description="Low complexity" evidence="9">
    <location>
        <begin position="5573"/>
        <end position="5593"/>
    </location>
</feature>
<evidence type="ECO:0000256" key="1">
    <source>
        <dbReference type="ARBA" id="ARBA00004792"/>
    </source>
</evidence>
<feature type="active site" description="Proton acceptor; for dehydratase activity" evidence="8">
    <location>
        <position position="4709"/>
    </location>
</feature>
<feature type="region of interest" description="Disordered" evidence="9">
    <location>
        <begin position="5573"/>
        <end position="5596"/>
    </location>
</feature>
<dbReference type="InterPro" id="IPR032821">
    <property type="entry name" value="PKS_assoc"/>
</dbReference>
<feature type="domain" description="Ketosynthase family 3 (KS3)" evidence="11">
    <location>
        <begin position="139"/>
        <end position="565"/>
    </location>
</feature>
<keyword evidence="5" id="KW-0045">Antibiotic biosynthesis</keyword>
<dbReference type="InterPro" id="IPR014043">
    <property type="entry name" value="Acyl_transferase_dom"/>
</dbReference>
<dbReference type="InterPro" id="IPR042104">
    <property type="entry name" value="PKS_dehydratase_sf"/>
</dbReference>
<feature type="domain" description="Carrier" evidence="10">
    <location>
        <begin position="5485"/>
        <end position="5562"/>
    </location>
</feature>
<feature type="region of interest" description="C-terminal hotdog fold" evidence="8">
    <location>
        <begin position="4821"/>
        <end position="4968"/>
    </location>
</feature>
<dbReference type="InterPro" id="IPR016039">
    <property type="entry name" value="Thiolase-like"/>
</dbReference>
<feature type="compositionally biased region" description="Basic and acidic residues" evidence="9">
    <location>
        <begin position="15"/>
        <end position="24"/>
    </location>
</feature>
<feature type="active site" description="Proton donor; for dehydratase activity" evidence="8">
    <location>
        <position position="1295"/>
    </location>
</feature>
<dbReference type="FunFam" id="3.40.366.10:FF:000002">
    <property type="entry name" value="Probable polyketide synthase 2"/>
    <property type="match status" value="3"/>
</dbReference>
<evidence type="ECO:0000256" key="3">
    <source>
        <dbReference type="ARBA" id="ARBA00022553"/>
    </source>
</evidence>
<protein>
    <submittedName>
        <fullName evidence="13">SDR family NAD(P)-dependent oxidoreductase</fullName>
    </submittedName>
</protein>
<feature type="region of interest" description="C-terminal hotdog fold" evidence="8">
    <location>
        <begin position="1234"/>
        <end position="1373"/>
    </location>
</feature>
<feature type="region of interest" description="Disordered" evidence="9">
    <location>
        <begin position="1"/>
        <end position="24"/>
    </location>
</feature>
<feature type="domain" description="Carrier" evidence="10">
    <location>
        <begin position="42"/>
        <end position="120"/>
    </location>
</feature>
<dbReference type="GO" id="GO:0033068">
    <property type="term" value="P:macrolide biosynthetic process"/>
    <property type="evidence" value="ECO:0007669"/>
    <property type="project" value="UniProtKB-ARBA"/>
</dbReference>
<dbReference type="CDD" id="cd08956">
    <property type="entry name" value="KR_3_FAS_SDR_x"/>
    <property type="match status" value="3"/>
</dbReference>
<dbReference type="Pfam" id="PF22621">
    <property type="entry name" value="CurL-like_PKS_C"/>
    <property type="match status" value="1"/>
</dbReference>
<dbReference type="CDD" id="cd00833">
    <property type="entry name" value="PKS"/>
    <property type="match status" value="3"/>
</dbReference>
<dbReference type="InterPro" id="IPR057326">
    <property type="entry name" value="KR_dom"/>
</dbReference>
<dbReference type="GO" id="GO:0004315">
    <property type="term" value="F:3-oxoacyl-[acyl-carrier-protein] synthase activity"/>
    <property type="evidence" value="ECO:0007669"/>
    <property type="project" value="InterPro"/>
</dbReference>
<evidence type="ECO:0000256" key="2">
    <source>
        <dbReference type="ARBA" id="ARBA00022450"/>
    </source>
</evidence>
<keyword evidence="7" id="KW-0012">Acyltransferase</keyword>
<dbReference type="SUPFAM" id="SSF55048">
    <property type="entry name" value="Probable ACP-binding domain of malonyl-CoA ACP transacylase"/>
    <property type="match status" value="3"/>
</dbReference>
<feature type="active site" description="Proton donor; for dehydratase activity" evidence="8">
    <location>
        <position position="4882"/>
    </location>
</feature>
<dbReference type="PANTHER" id="PTHR43775:SF51">
    <property type="entry name" value="INACTIVE PHENOLPHTHIOCEROL SYNTHESIS POLYKETIDE SYNTHASE TYPE I PKS1-RELATED"/>
    <property type="match status" value="1"/>
</dbReference>
<organism evidence="13">
    <name type="scientific">Streptomyces tendae</name>
    <dbReference type="NCBI Taxonomy" id="1932"/>
    <lineage>
        <taxon>Bacteria</taxon>
        <taxon>Bacillati</taxon>
        <taxon>Actinomycetota</taxon>
        <taxon>Actinomycetes</taxon>
        <taxon>Kitasatosporales</taxon>
        <taxon>Streptomycetaceae</taxon>
        <taxon>Streptomyces</taxon>
    </lineage>
</organism>
<dbReference type="GO" id="GO:0031177">
    <property type="term" value="F:phosphopantetheine binding"/>
    <property type="evidence" value="ECO:0007669"/>
    <property type="project" value="InterPro"/>
</dbReference>
<dbReference type="InterPro" id="IPR036736">
    <property type="entry name" value="ACP-like_sf"/>
</dbReference>
<dbReference type="Pfam" id="PF21089">
    <property type="entry name" value="PKS_DH_N"/>
    <property type="match status" value="3"/>
</dbReference>
<dbReference type="SUPFAM" id="SSF47336">
    <property type="entry name" value="ACP-like"/>
    <property type="match status" value="4"/>
</dbReference>
<dbReference type="InterPro" id="IPR050091">
    <property type="entry name" value="PKS_NRPS_Biosynth_Enz"/>
</dbReference>
<dbReference type="GO" id="GO:0004312">
    <property type="term" value="F:fatty acid synthase activity"/>
    <property type="evidence" value="ECO:0007669"/>
    <property type="project" value="TreeGrafter"/>
</dbReference>
<dbReference type="InterPro" id="IPR036291">
    <property type="entry name" value="NAD(P)-bd_dom_sf"/>
</dbReference>
<dbReference type="Pfam" id="PF16197">
    <property type="entry name" value="KAsynt_C_assoc"/>
    <property type="match status" value="3"/>
</dbReference>
<dbReference type="PROSITE" id="PS52004">
    <property type="entry name" value="KS3_2"/>
    <property type="match status" value="3"/>
</dbReference>
<reference evidence="13" key="1">
    <citation type="journal article" date="2020" name="Microorganisms">
        <title>Isolation, Genomic and Metabolomic Characterization of Streptomyces tendae VITAKN with Quorum Sensing Inhibitory Activity from Southern India.</title>
        <authorList>
            <person name="Ishaque N.M."/>
            <person name="Burgsdorf I."/>
            <person name="Limlingan Malit J.J."/>
            <person name="Saha S."/>
            <person name="Teta R."/>
            <person name="Ewe D."/>
            <person name="Kannabiran K."/>
            <person name="Hrouzek P."/>
            <person name="Steindler L."/>
            <person name="Costantino V."/>
            <person name="Saurav K."/>
        </authorList>
    </citation>
    <scope>NUCLEOTIDE SEQUENCE</scope>
    <source>
        <strain evidence="13">VITAKN</strain>
    </source>
</reference>
<evidence type="ECO:0000259" key="11">
    <source>
        <dbReference type="PROSITE" id="PS52004"/>
    </source>
</evidence>
<dbReference type="FunFam" id="1.10.1200.10:FF:000007">
    <property type="entry name" value="Probable polyketide synthase pks17"/>
    <property type="match status" value="3"/>
</dbReference>
<dbReference type="EMBL" id="JAAIFS010000007">
    <property type="protein sequence ID" value="NEV90547.1"/>
    <property type="molecule type" value="Genomic_DNA"/>
</dbReference>
<feature type="region of interest" description="N-terminal hotdog fold" evidence="8">
    <location>
        <begin position="1094"/>
        <end position="1220"/>
    </location>
</feature>
<dbReference type="Pfam" id="PF14765">
    <property type="entry name" value="PS-DH"/>
    <property type="match status" value="3"/>
</dbReference>
<dbReference type="PROSITE" id="PS00606">
    <property type="entry name" value="KS3_1"/>
    <property type="match status" value="2"/>
</dbReference>
<dbReference type="SUPFAM" id="SSF52151">
    <property type="entry name" value="FabD/lysophospholipase-like"/>
    <property type="match status" value="3"/>
</dbReference>
<dbReference type="Pfam" id="PF00698">
    <property type="entry name" value="Acyl_transf_1"/>
    <property type="match status" value="3"/>
</dbReference>
<dbReference type="Pfam" id="PF00109">
    <property type="entry name" value="ketoacyl-synt"/>
    <property type="match status" value="3"/>
</dbReference>
<dbReference type="InterPro" id="IPR001227">
    <property type="entry name" value="Ac_transferase_dom_sf"/>
</dbReference>
<feature type="compositionally biased region" description="Low complexity" evidence="9">
    <location>
        <begin position="573"/>
        <end position="584"/>
    </location>
</feature>
<evidence type="ECO:0000259" key="10">
    <source>
        <dbReference type="PROSITE" id="PS50075"/>
    </source>
</evidence>
<feature type="region of interest" description="N-terminal hotdog fold" evidence="8">
    <location>
        <begin position="2884"/>
        <end position="3012"/>
    </location>
</feature>
<feature type="region of interest" description="Disordered" evidence="9">
    <location>
        <begin position="5628"/>
        <end position="5656"/>
    </location>
</feature>
<dbReference type="SUPFAM" id="SSF51735">
    <property type="entry name" value="NAD(P)-binding Rossmann-fold domains"/>
    <property type="match status" value="6"/>
</dbReference>
<dbReference type="InterPro" id="IPR016036">
    <property type="entry name" value="Malonyl_transacylase_ACP-bd"/>
</dbReference>
<keyword evidence="6" id="KW-0511">Multifunctional enzyme</keyword>
<feature type="active site" description="Proton donor; for dehydratase activity" evidence="8">
    <location>
        <position position="3085"/>
    </location>
</feature>
<feature type="compositionally biased region" description="Low complexity" evidence="9">
    <location>
        <begin position="3651"/>
        <end position="3669"/>
    </location>
</feature>
<dbReference type="InterPro" id="IPR016035">
    <property type="entry name" value="Acyl_Trfase/lysoPLipase"/>
</dbReference>
<evidence type="ECO:0000256" key="9">
    <source>
        <dbReference type="SAM" id="MobiDB-lite"/>
    </source>
</evidence>
<dbReference type="InterPro" id="IPR049900">
    <property type="entry name" value="PKS_mFAS_DH"/>
</dbReference>
<dbReference type="Pfam" id="PF00550">
    <property type="entry name" value="PP-binding"/>
    <property type="match status" value="4"/>
</dbReference>
<evidence type="ECO:0000256" key="8">
    <source>
        <dbReference type="PROSITE-ProRule" id="PRU01363"/>
    </source>
</evidence>
<feature type="active site" description="Proton acceptor; for dehydratase activity" evidence="8">
    <location>
        <position position="2916"/>
    </location>
</feature>
<dbReference type="InterPro" id="IPR009081">
    <property type="entry name" value="PP-bd_ACP"/>
</dbReference>
<feature type="region of interest" description="N-terminal hotdog fold" evidence="8">
    <location>
        <begin position="4677"/>
        <end position="4803"/>
    </location>
</feature>
<dbReference type="InterPro" id="IPR020806">
    <property type="entry name" value="PKS_PP-bd"/>
</dbReference>
<name>A0A6B3QUF6_STRTE</name>
<evidence type="ECO:0000313" key="13">
    <source>
        <dbReference type="EMBL" id="NEV90547.1"/>
    </source>
</evidence>
<feature type="region of interest" description="Disordered" evidence="9">
    <location>
        <begin position="3651"/>
        <end position="3675"/>
    </location>
</feature>
<dbReference type="SMART" id="SM00826">
    <property type="entry name" value="PKS_DH"/>
    <property type="match status" value="3"/>
</dbReference>
<dbReference type="InterPro" id="IPR020841">
    <property type="entry name" value="PKS_Beta-ketoAc_synthase_dom"/>
</dbReference>
<feature type="region of interest" description="Disordered" evidence="9">
    <location>
        <begin position="565"/>
        <end position="628"/>
    </location>
</feature>
<comment type="caution">
    <text evidence="13">The sequence shown here is derived from an EMBL/GenBank/DDBJ whole genome shotgun (WGS) entry which is preliminary data.</text>
</comment>
<dbReference type="InterPro" id="IPR055123">
    <property type="entry name" value="SpnB-like_Rossmann"/>
</dbReference>
<dbReference type="Gene3D" id="3.30.70.3290">
    <property type="match status" value="3"/>
</dbReference>
<feature type="active site" description="Proton acceptor; for dehydratase activity" evidence="8">
    <location>
        <position position="1126"/>
    </location>
</feature>
<dbReference type="Pfam" id="PF08659">
    <property type="entry name" value="KR"/>
    <property type="match status" value="3"/>
</dbReference>
<keyword evidence="2" id="KW-0596">Phosphopantetheine</keyword>
<feature type="region of interest" description="C-terminal hotdog fold" evidence="8">
    <location>
        <begin position="3024"/>
        <end position="3164"/>
    </location>
</feature>
<dbReference type="InterPro" id="IPR014031">
    <property type="entry name" value="Ketoacyl_synth_C"/>
</dbReference>
<dbReference type="PROSITE" id="PS50075">
    <property type="entry name" value="CARRIER"/>
    <property type="match status" value="4"/>
</dbReference>
<dbReference type="InterPro" id="IPR018201">
    <property type="entry name" value="Ketoacyl_synth_AS"/>
</dbReference>
<feature type="compositionally biased region" description="Basic and acidic residues" evidence="9">
    <location>
        <begin position="5642"/>
        <end position="5652"/>
    </location>
</feature>
<dbReference type="SMART" id="SM00827">
    <property type="entry name" value="PKS_AT"/>
    <property type="match status" value="3"/>
</dbReference>
<dbReference type="FunFam" id="3.40.47.10:FF:000019">
    <property type="entry name" value="Polyketide synthase type I"/>
    <property type="match status" value="3"/>
</dbReference>
<dbReference type="GO" id="GO:0006633">
    <property type="term" value="P:fatty acid biosynthetic process"/>
    <property type="evidence" value="ECO:0007669"/>
    <property type="project" value="InterPro"/>
</dbReference>
<dbReference type="InterPro" id="IPR013968">
    <property type="entry name" value="PKS_KR"/>
</dbReference>
<feature type="region of interest" description="Disordered" evidence="9">
    <location>
        <begin position="5439"/>
        <end position="5473"/>
    </location>
</feature>
<comment type="pathway">
    <text evidence="1">Antibiotic biosynthesis.</text>
</comment>
<dbReference type="Gene3D" id="3.40.366.10">
    <property type="entry name" value="Malonyl-Coenzyme A Acyl Carrier Protein, domain 2"/>
    <property type="match status" value="3"/>
</dbReference>
<dbReference type="SMART" id="SM00822">
    <property type="entry name" value="PKS_KR"/>
    <property type="match status" value="3"/>
</dbReference>
<dbReference type="Gene3D" id="3.40.47.10">
    <property type="match status" value="3"/>
</dbReference>